<evidence type="ECO:0000256" key="5">
    <source>
        <dbReference type="ARBA" id="ARBA00022692"/>
    </source>
</evidence>
<feature type="transmembrane region" description="Helical" evidence="9">
    <location>
        <begin position="53"/>
        <end position="73"/>
    </location>
</feature>
<organism evidence="11 12">
    <name type="scientific">Rhododendron griersonianum</name>
    <dbReference type="NCBI Taxonomy" id="479676"/>
    <lineage>
        <taxon>Eukaryota</taxon>
        <taxon>Viridiplantae</taxon>
        <taxon>Streptophyta</taxon>
        <taxon>Embryophyta</taxon>
        <taxon>Tracheophyta</taxon>
        <taxon>Spermatophyta</taxon>
        <taxon>Magnoliopsida</taxon>
        <taxon>eudicotyledons</taxon>
        <taxon>Gunneridae</taxon>
        <taxon>Pentapetalae</taxon>
        <taxon>asterids</taxon>
        <taxon>Ericales</taxon>
        <taxon>Ericaceae</taxon>
        <taxon>Ericoideae</taxon>
        <taxon>Rhodoreae</taxon>
        <taxon>Rhododendron</taxon>
    </lineage>
</organism>
<dbReference type="AlphaFoldDB" id="A0AAV6K8D7"/>
<keyword evidence="9" id="KW-0813">Transport</keyword>
<evidence type="ECO:0000256" key="8">
    <source>
        <dbReference type="ARBA" id="ARBA00044464"/>
    </source>
</evidence>
<evidence type="ECO:0000256" key="2">
    <source>
        <dbReference type="ARBA" id="ARBA00007049"/>
    </source>
</evidence>
<evidence type="ECO:0000256" key="1">
    <source>
        <dbReference type="ARBA" id="ARBA00004128"/>
    </source>
</evidence>
<comment type="similarity">
    <text evidence="2 9">Belongs to the CCC1 family.</text>
</comment>
<sequence>MATPTESQSSLRASKPTIPKVDDIEQQQTTEPAGLEIEVIDYSSRAQWLRATILGANDGLLSTASLMVGVGAIQKDLKTIMLAGIAGLVAGACSMAIGEFVSVYSQYDIEMAQIKRDVTRGTTGDVIISASEIEKRKRKLPSPFKAATASAVAFALGAFVPLLAAAFIKEDYYVRLGVVVAAVSLALIGFGGVSAVLGRARVVKPSLRVLVGGWLAMGVTFSLTKLVNDLAGPGI</sequence>
<feature type="transmembrane region" description="Helical" evidence="9">
    <location>
        <begin position="174"/>
        <end position="197"/>
    </location>
</feature>
<dbReference type="PANTHER" id="PTHR31851">
    <property type="entry name" value="FE(2+)/MN(2+) TRANSPORTER PCL1"/>
    <property type="match status" value="1"/>
</dbReference>
<feature type="transmembrane region" description="Helical" evidence="9">
    <location>
        <begin position="209"/>
        <end position="227"/>
    </location>
</feature>
<keyword evidence="7 9" id="KW-0472">Membrane</keyword>
<keyword evidence="12" id="KW-1185">Reference proteome</keyword>
<evidence type="ECO:0000256" key="6">
    <source>
        <dbReference type="ARBA" id="ARBA00022989"/>
    </source>
</evidence>
<comment type="catalytic activity">
    <reaction evidence="8">
        <text>Fe(2+)(in) = Fe(2+)(out)</text>
        <dbReference type="Rhea" id="RHEA:28486"/>
        <dbReference type="ChEBI" id="CHEBI:29033"/>
    </reaction>
    <physiologicalReaction direction="left-to-right" evidence="8">
        <dbReference type="Rhea" id="RHEA:28487"/>
    </physiologicalReaction>
</comment>
<reference evidence="11" key="1">
    <citation type="submission" date="2020-08" db="EMBL/GenBank/DDBJ databases">
        <title>Plant Genome Project.</title>
        <authorList>
            <person name="Zhang R.-G."/>
        </authorList>
    </citation>
    <scope>NUCLEOTIDE SEQUENCE</scope>
    <source>
        <strain evidence="11">WSP0</strain>
        <tissue evidence="11">Leaf</tissue>
    </source>
</reference>
<keyword evidence="3" id="KW-0410">Iron transport</keyword>
<evidence type="ECO:0000256" key="3">
    <source>
        <dbReference type="ARBA" id="ARBA00022496"/>
    </source>
</evidence>
<feature type="region of interest" description="Disordered" evidence="10">
    <location>
        <begin position="1"/>
        <end position="27"/>
    </location>
</feature>
<keyword evidence="5 9" id="KW-0812">Transmembrane</keyword>
<dbReference type="GO" id="GO:0005381">
    <property type="term" value="F:iron ion transmembrane transporter activity"/>
    <property type="evidence" value="ECO:0007669"/>
    <property type="project" value="UniProtKB-UniRule"/>
</dbReference>
<keyword evidence="6 9" id="KW-1133">Transmembrane helix</keyword>
<keyword evidence="4 9" id="KW-0926">Vacuole</keyword>
<evidence type="ECO:0000256" key="10">
    <source>
        <dbReference type="SAM" id="MobiDB-lite"/>
    </source>
</evidence>
<protein>
    <recommendedName>
        <fullName evidence="9">Vacuolar iron transporter</fullName>
    </recommendedName>
</protein>
<gene>
    <name evidence="11" type="ORF">RHGRI_014071</name>
</gene>
<dbReference type="GO" id="GO:0005384">
    <property type="term" value="F:manganese ion transmembrane transporter activity"/>
    <property type="evidence" value="ECO:0007669"/>
    <property type="project" value="InterPro"/>
</dbReference>
<dbReference type="GO" id="GO:0140315">
    <property type="term" value="F:iron ion sequestering activity"/>
    <property type="evidence" value="ECO:0007669"/>
    <property type="project" value="UniProtKB-UniRule"/>
</dbReference>
<keyword evidence="3" id="KW-0408">Iron</keyword>
<feature type="transmembrane region" description="Helical" evidence="9">
    <location>
        <begin position="79"/>
        <end position="101"/>
    </location>
</feature>
<proteinExistence type="inferred from homology"/>
<dbReference type="InterPro" id="IPR008217">
    <property type="entry name" value="Ccc1_fam"/>
</dbReference>
<comment type="caution">
    <text evidence="11">The sequence shown here is derived from an EMBL/GenBank/DDBJ whole genome shotgun (WGS) entry which is preliminary data.</text>
</comment>
<feature type="transmembrane region" description="Helical" evidence="9">
    <location>
        <begin position="146"/>
        <end position="168"/>
    </location>
</feature>
<name>A0AAV6K8D7_9ERIC</name>
<evidence type="ECO:0000313" key="11">
    <source>
        <dbReference type="EMBL" id="KAG5548594.1"/>
    </source>
</evidence>
<evidence type="ECO:0000256" key="4">
    <source>
        <dbReference type="ARBA" id="ARBA00022554"/>
    </source>
</evidence>
<dbReference type="EMBL" id="JACTNZ010000005">
    <property type="protein sequence ID" value="KAG5548594.1"/>
    <property type="molecule type" value="Genomic_DNA"/>
</dbReference>
<feature type="compositionally biased region" description="Polar residues" evidence="10">
    <location>
        <begin position="1"/>
        <end position="12"/>
    </location>
</feature>
<comment type="function">
    <text evidence="9">Vacuolar Fe(2+) uptake transporter.</text>
</comment>
<evidence type="ECO:0000313" key="12">
    <source>
        <dbReference type="Proteomes" id="UP000823749"/>
    </source>
</evidence>
<keyword evidence="9" id="KW-0406">Ion transport</keyword>
<dbReference type="Proteomes" id="UP000823749">
    <property type="component" value="Chromosome 5"/>
</dbReference>
<comment type="subcellular location">
    <subcellularLocation>
        <location evidence="1 9">Vacuole membrane</location>
        <topology evidence="1 9">Multi-pass membrane protein</topology>
    </subcellularLocation>
</comment>
<evidence type="ECO:0000256" key="9">
    <source>
        <dbReference type="RuleBase" id="RU369115"/>
    </source>
</evidence>
<dbReference type="GO" id="GO:0030026">
    <property type="term" value="P:intracellular manganese ion homeostasis"/>
    <property type="evidence" value="ECO:0007669"/>
    <property type="project" value="InterPro"/>
</dbReference>
<dbReference type="GO" id="GO:0005774">
    <property type="term" value="C:vacuolar membrane"/>
    <property type="evidence" value="ECO:0007669"/>
    <property type="project" value="UniProtKB-SubCell"/>
</dbReference>
<accession>A0AAV6K8D7</accession>
<evidence type="ECO:0000256" key="7">
    <source>
        <dbReference type="ARBA" id="ARBA00023136"/>
    </source>
</evidence>
<dbReference type="Pfam" id="PF01988">
    <property type="entry name" value="VIT1"/>
    <property type="match status" value="2"/>
</dbReference>